<protein>
    <recommendedName>
        <fullName evidence="3">Reverse transcriptase domain-containing protein</fullName>
    </recommendedName>
</protein>
<name>A0A2Z6LPC6_TRISU</name>
<keyword evidence="2" id="KW-1185">Reference proteome</keyword>
<sequence length="445" mass="50041">MVDGEQVEGVQPVRQAVFTHFSSHFRAGTTGRPTLEELKFSTLSLAQGGSLVKPFSIEEVKATIWDCDSYKSPGPDDISFSFLKELWSELQVDIMRFIMEFHRNGKLSKGINSTFITLIPKSVCTATTSVLVNGSPTIEFLLERGLRQGDHLSPFLFLLAAEGLNVMMQAMVQSNLFTGYNVGFENPIVVSHLQFADDKLLLGELPHEYASQGECWLTEATSVLGCKVGKVPFMYLGLPVGGDPCRLSFCDPVVSSIHTRLSWWKNRLLSFGGRLILLKSVLTSLPVYTLAFFKAPLPIKHNLVERNIIPLDTRFFVNGCGQPETANHLFLFCPVFAPLWTMVLSWLGIAPADTELLHDHFAQFVASLGASRTRRSFLQLVWLCCTSVLWQERNNRVFKVAGATIQQMLDTVKLCTYWWLKVYNVYICINTHRWWSSLLVCLGID</sequence>
<dbReference type="Proteomes" id="UP000242715">
    <property type="component" value="Unassembled WGS sequence"/>
</dbReference>
<organism evidence="1 2">
    <name type="scientific">Trifolium subterraneum</name>
    <name type="common">Subterranean clover</name>
    <dbReference type="NCBI Taxonomy" id="3900"/>
    <lineage>
        <taxon>Eukaryota</taxon>
        <taxon>Viridiplantae</taxon>
        <taxon>Streptophyta</taxon>
        <taxon>Embryophyta</taxon>
        <taxon>Tracheophyta</taxon>
        <taxon>Spermatophyta</taxon>
        <taxon>Magnoliopsida</taxon>
        <taxon>eudicotyledons</taxon>
        <taxon>Gunneridae</taxon>
        <taxon>Pentapetalae</taxon>
        <taxon>rosids</taxon>
        <taxon>fabids</taxon>
        <taxon>Fabales</taxon>
        <taxon>Fabaceae</taxon>
        <taxon>Papilionoideae</taxon>
        <taxon>50 kb inversion clade</taxon>
        <taxon>NPAAA clade</taxon>
        <taxon>Hologalegina</taxon>
        <taxon>IRL clade</taxon>
        <taxon>Trifolieae</taxon>
        <taxon>Trifolium</taxon>
    </lineage>
</organism>
<evidence type="ECO:0000313" key="1">
    <source>
        <dbReference type="EMBL" id="GAU18211.1"/>
    </source>
</evidence>
<dbReference type="PANTHER" id="PTHR33116:SF78">
    <property type="entry name" value="OS12G0587133 PROTEIN"/>
    <property type="match status" value="1"/>
</dbReference>
<proteinExistence type="predicted"/>
<gene>
    <name evidence="1" type="ORF">TSUD_26750</name>
</gene>
<evidence type="ECO:0000313" key="2">
    <source>
        <dbReference type="Proteomes" id="UP000242715"/>
    </source>
</evidence>
<dbReference type="PANTHER" id="PTHR33116">
    <property type="entry name" value="REVERSE TRANSCRIPTASE ZINC-BINDING DOMAIN-CONTAINING PROTEIN-RELATED-RELATED"/>
    <property type="match status" value="1"/>
</dbReference>
<dbReference type="AlphaFoldDB" id="A0A2Z6LPC6"/>
<reference evidence="2" key="1">
    <citation type="journal article" date="2017" name="Front. Plant Sci.">
        <title>Climate Clever Clovers: New Paradigm to Reduce the Environmental Footprint of Ruminants by Breeding Low Methanogenic Forages Utilizing Haplotype Variation.</title>
        <authorList>
            <person name="Kaur P."/>
            <person name="Appels R."/>
            <person name="Bayer P.E."/>
            <person name="Keeble-Gagnere G."/>
            <person name="Wang J."/>
            <person name="Hirakawa H."/>
            <person name="Shirasawa K."/>
            <person name="Vercoe P."/>
            <person name="Stefanova K."/>
            <person name="Durmic Z."/>
            <person name="Nichols P."/>
            <person name="Revell C."/>
            <person name="Isobe S.N."/>
            <person name="Edwards D."/>
            <person name="Erskine W."/>
        </authorList>
    </citation>
    <scope>NUCLEOTIDE SEQUENCE [LARGE SCALE GENOMIC DNA]</scope>
    <source>
        <strain evidence="2">cv. Daliak</strain>
    </source>
</reference>
<accession>A0A2Z6LPC6</accession>
<dbReference type="OrthoDB" id="1302534at2759"/>
<evidence type="ECO:0008006" key="3">
    <source>
        <dbReference type="Google" id="ProtNLM"/>
    </source>
</evidence>
<dbReference type="EMBL" id="DF973180">
    <property type="protein sequence ID" value="GAU18211.1"/>
    <property type="molecule type" value="Genomic_DNA"/>
</dbReference>